<dbReference type="InterPro" id="IPR001789">
    <property type="entry name" value="Sig_transdc_resp-reg_receiver"/>
</dbReference>
<dbReference type="GO" id="GO:0000976">
    <property type="term" value="F:transcription cis-regulatory region binding"/>
    <property type="evidence" value="ECO:0007669"/>
    <property type="project" value="TreeGrafter"/>
</dbReference>
<dbReference type="Gene3D" id="3.40.50.2300">
    <property type="match status" value="1"/>
</dbReference>
<reference evidence="6 7" key="1">
    <citation type="submission" date="2016-12" db="EMBL/GenBank/DDBJ databases">
        <title>Draft genome sequences of strains Salinicola socius SMB35, Salinicola sp. MH3R3-1 and Chromohalobacter sp. SMB17 from the Verkhnekamsk potash mining region of Russia.</title>
        <authorList>
            <person name="Mavrodi D.V."/>
            <person name="Olsson B.E."/>
            <person name="Korsakova E.S."/>
            <person name="Pyankova A."/>
            <person name="Mavrodi O.V."/>
            <person name="Plotnikova E.G."/>
        </authorList>
    </citation>
    <scope>NUCLEOTIDE SEQUENCE [LARGE SCALE GENOMIC DNA]</scope>
    <source>
        <strain evidence="6 7">SMB35</strain>
    </source>
</reference>
<dbReference type="InterPro" id="IPR011006">
    <property type="entry name" value="CheY-like_superfamily"/>
</dbReference>
<feature type="domain" description="OmpR/PhoB-type" evidence="5">
    <location>
        <begin position="124"/>
        <end position="219"/>
    </location>
</feature>
<evidence type="ECO:0000256" key="1">
    <source>
        <dbReference type="ARBA" id="ARBA00023125"/>
    </source>
</evidence>
<dbReference type="AlphaFoldDB" id="A0A1Q8SST3"/>
<dbReference type="InterPro" id="IPR001867">
    <property type="entry name" value="OmpR/PhoB-type_DNA-bd"/>
</dbReference>
<dbReference type="PROSITE" id="PS51755">
    <property type="entry name" value="OMPR_PHOB"/>
    <property type="match status" value="1"/>
</dbReference>
<dbReference type="Pfam" id="PF00072">
    <property type="entry name" value="Response_reg"/>
    <property type="match status" value="1"/>
</dbReference>
<dbReference type="CDD" id="cd00383">
    <property type="entry name" value="trans_reg_C"/>
    <property type="match status" value="1"/>
</dbReference>
<dbReference type="GO" id="GO:0032993">
    <property type="term" value="C:protein-DNA complex"/>
    <property type="evidence" value="ECO:0007669"/>
    <property type="project" value="TreeGrafter"/>
</dbReference>
<protein>
    <submittedName>
        <fullName evidence="6">DNA-binding response regulator</fullName>
    </submittedName>
</protein>
<name>A0A1Q8SST3_9GAMM</name>
<dbReference type="PANTHER" id="PTHR48111">
    <property type="entry name" value="REGULATOR OF RPOS"/>
    <property type="match status" value="1"/>
</dbReference>
<evidence type="ECO:0000313" key="7">
    <source>
        <dbReference type="Proteomes" id="UP000186878"/>
    </source>
</evidence>
<feature type="domain" description="Response regulatory" evidence="4">
    <location>
        <begin position="2"/>
        <end position="116"/>
    </location>
</feature>
<dbReference type="Pfam" id="PF00486">
    <property type="entry name" value="Trans_reg_C"/>
    <property type="match status" value="1"/>
</dbReference>
<sequence length="230" mass="25724">MHLLVIEDDPLLSRSLTQAMTRHGYTVDALSRVDDAIQALRQGRFDLVLLDLGLPDGSGLGVLEWLRAHADPTPVMILTARDALEDRVRGLDLGADDYLAKPFSITELEARVRALLRRSQQRLDNSVRFGALVLDTRSASAWLNDTSLDLPRREFSLLEALMLNAGRIVQREALENRLFGFDAVGANALDVYVSRLRKRLAGSGLSIRTLRGLGYRLEASRETFDEARRE</sequence>
<dbReference type="InterPro" id="IPR036388">
    <property type="entry name" value="WH-like_DNA-bd_sf"/>
</dbReference>
<dbReference type="EMBL" id="MSDO01000010">
    <property type="protein sequence ID" value="OLO04484.1"/>
    <property type="molecule type" value="Genomic_DNA"/>
</dbReference>
<dbReference type="SMART" id="SM00448">
    <property type="entry name" value="REC"/>
    <property type="match status" value="1"/>
</dbReference>
<dbReference type="Gene3D" id="6.10.250.690">
    <property type="match status" value="1"/>
</dbReference>
<proteinExistence type="predicted"/>
<organism evidence="6 7">
    <name type="scientific">Salinicola socius</name>
    <dbReference type="NCBI Taxonomy" id="404433"/>
    <lineage>
        <taxon>Bacteria</taxon>
        <taxon>Pseudomonadati</taxon>
        <taxon>Pseudomonadota</taxon>
        <taxon>Gammaproteobacteria</taxon>
        <taxon>Oceanospirillales</taxon>
        <taxon>Halomonadaceae</taxon>
        <taxon>Salinicola</taxon>
    </lineage>
</organism>
<dbReference type="PANTHER" id="PTHR48111:SF36">
    <property type="entry name" value="TRANSCRIPTIONAL REGULATORY PROTEIN CUTR"/>
    <property type="match status" value="1"/>
</dbReference>
<keyword evidence="7" id="KW-1185">Reference proteome</keyword>
<dbReference type="CDD" id="cd17624">
    <property type="entry name" value="REC_OmpR_PmrA-like"/>
    <property type="match status" value="1"/>
</dbReference>
<dbReference type="OrthoDB" id="9802426at2"/>
<dbReference type="SUPFAM" id="SSF52172">
    <property type="entry name" value="CheY-like"/>
    <property type="match status" value="1"/>
</dbReference>
<dbReference type="Gene3D" id="1.10.10.10">
    <property type="entry name" value="Winged helix-like DNA-binding domain superfamily/Winged helix DNA-binding domain"/>
    <property type="match status" value="1"/>
</dbReference>
<keyword evidence="1 3" id="KW-0238">DNA-binding</keyword>
<dbReference type="PROSITE" id="PS50110">
    <property type="entry name" value="RESPONSE_REGULATORY"/>
    <property type="match status" value="1"/>
</dbReference>
<comment type="caution">
    <text evidence="6">The sequence shown here is derived from an EMBL/GenBank/DDBJ whole genome shotgun (WGS) entry which is preliminary data.</text>
</comment>
<keyword evidence="2" id="KW-0597">Phosphoprotein</keyword>
<dbReference type="GO" id="GO:0005829">
    <property type="term" value="C:cytosol"/>
    <property type="evidence" value="ECO:0007669"/>
    <property type="project" value="TreeGrafter"/>
</dbReference>
<dbReference type="InterPro" id="IPR039420">
    <property type="entry name" value="WalR-like"/>
</dbReference>
<evidence type="ECO:0000259" key="4">
    <source>
        <dbReference type="PROSITE" id="PS50110"/>
    </source>
</evidence>
<dbReference type="Proteomes" id="UP000186878">
    <property type="component" value="Unassembled WGS sequence"/>
</dbReference>
<dbReference type="RefSeq" id="WP_075569773.1">
    <property type="nucleotide sequence ID" value="NZ_MSDO01000010.1"/>
</dbReference>
<dbReference type="GO" id="GO:0000156">
    <property type="term" value="F:phosphorelay response regulator activity"/>
    <property type="evidence" value="ECO:0007669"/>
    <property type="project" value="TreeGrafter"/>
</dbReference>
<dbReference type="STRING" id="404433.BTW07_08615"/>
<evidence type="ECO:0000313" key="6">
    <source>
        <dbReference type="EMBL" id="OLO04484.1"/>
    </source>
</evidence>
<gene>
    <name evidence="6" type="ORF">BTW07_08615</name>
</gene>
<dbReference type="GO" id="GO:0006355">
    <property type="term" value="P:regulation of DNA-templated transcription"/>
    <property type="evidence" value="ECO:0007669"/>
    <property type="project" value="InterPro"/>
</dbReference>
<dbReference type="SMART" id="SM00862">
    <property type="entry name" value="Trans_reg_C"/>
    <property type="match status" value="1"/>
</dbReference>
<accession>A0A1Q8SST3</accession>
<feature type="DNA-binding region" description="OmpR/PhoB-type" evidence="3">
    <location>
        <begin position="124"/>
        <end position="219"/>
    </location>
</feature>
<evidence type="ECO:0000259" key="5">
    <source>
        <dbReference type="PROSITE" id="PS51755"/>
    </source>
</evidence>
<evidence type="ECO:0000256" key="2">
    <source>
        <dbReference type="PROSITE-ProRule" id="PRU00169"/>
    </source>
</evidence>
<evidence type="ECO:0000256" key="3">
    <source>
        <dbReference type="PROSITE-ProRule" id="PRU01091"/>
    </source>
</evidence>
<feature type="modified residue" description="4-aspartylphosphate" evidence="2">
    <location>
        <position position="51"/>
    </location>
</feature>